<keyword evidence="2" id="KW-1185">Reference proteome</keyword>
<name>A0ABN2K4Z3_9ACTN</name>
<dbReference type="EMBL" id="BAAALS010000007">
    <property type="protein sequence ID" value="GAA1748192.1"/>
    <property type="molecule type" value="Genomic_DNA"/>
</dbReference>
<evidence type="ECO:0000313" key="2">
    <source>
        <dbReference type="Proteomes" id="UP001500655"/>
    </source>
</evidence>
<organism evidence="1 2">
    <name type="scientific">Luedemannella helvata</name>
    <dbReference type="NCBI Taxonomy" id="349315"/>
    <lineage>
        <taxon>Bacteria</taxon>
        <taxon>Bacillati</taxon>
        <taxon>Actinomycetota</taxon>
        <taxon>Actinomycetes</taxon>
        <taxon>Micromonosporales</taxon>
        <taxon>Micromonosporaceae</taxon>
        <taxon>Luedemannella</taxon>
    </lineage>
</organism>
<gene>
    <name evidence="1" type="ORF">GCM10009681_19280</name>
</gene>
<accession>A0ABN2K4Z3</accession>
<dbReference type="Proteomes" id="UP001500655">
    <property type="component" value="Unassembled WGS sequence"/>
</dbReference>
<reference evidence="1 2" key="1">
    <citation type="journal article" date="2019" name="Int. J. Syst. Evol. Microbiol.">
        <title>The Global Catalogue of Microorganisms (GCM) 10K type strain sequencing project: providing services to taxonomists for standard genome sequencing and annotation.</title>
        <authorList>
            <consortium name="The Broad Institute Genomics Platform"/>
            <consortium name="The Broad Institute Genome Sequencing Center for Infectious Disease"/>
            <person name="Wu L."/>
            <person name="Ma J."/>
        </authorList>
    </citation>
    <scope>NUCLEOTIDE SEQUENCE [LARGE SCALE GENOMIC DNA]</scope>
    <source>
        <strain evidence="1 2">JCM 13249</strain>
    </source>
</reference>
<proteinExistence type="predicted"/>
<evidence type="ECO:0000313" key="1">
    <source>
        <dbReference type="EMBL" id="GAA1748192.1"/>
    </source>
</evidence>
<protein>
    <recommendedName>
        <fullName evidence="3">SRPBCC family protein</fullName>
    </recommendedName>
</protein>
<dbReference type="RefSeq" id="WP_344079065.1">
    <property type="nucleotide sequence ID" value="NZ_BAAALS010000007.1"/>
</dbReference>
<sequence>MEDEPEIDEFSRTFLPLVTQAGVPTQVVDRNLPVLRRHVAGTDTAVMVAQCVRPEKPAAGPHLFVLTRTQLVVTYESRLWRRPRLHLRSRIEDLEAVTWRADPAGASVDVAVTCATGRQRFWIRTLYPRQLWRFDAALEKVFRASADAALRRSLFPPRGTPRVVRT</sequence>
<evidence type="ECO:0008006" key="3">
    <source>
        <dbReference type="Google" id="ProtNLM"/>
    </source>
</evidence>
<comment type="caution">
    <text evidence="1">The sequence shown here is derived from an EMBL/GenBank/DDBJ whole genome shotgun (WGS) entry which is preliminary data.</text>
</comment>